<dbReference type="SUPFAM" id="SSF47384">
    <property type="entry name" value="Homodimeric domain of signal transducing histidine kinase"/>
    <property type="match status" value="1"/>
</dbReference>
<evidence type="ECO:0000313" key="17">
    <source>
        <dbReference type="Proteomes" id="UP001221838"/>
    </source>
</evidence>
<dbReference type="SUPFAM" id="SSF55781">
    <property type="entry name" value="GAF domain-like"/>
    <property type="match status" value="1"/>
</dbReference>
<gene>
    <name evidence="16" type="ORF">POL68_24610</name>
</gene>
<evidence type="ECO:0000256" key="10">
    <source>
        <dbReference type="ARBA" id="ARBA00022989"/>
    </source>
</evidence>
<dbReference type="GO" id="GO:0005524">
    <property type="term" value="F:ATP binding"/>
    <property type="evidence" value="ECO:0007669"/>
    <property type="project" value="UniProtKB-KW"/>
</dbReference>
<dbReference type="Gene3D" id="3.30.450.20">
    <property type="entry name" value="PAS domain"/>
    <property type="match status" value="2"/>
</dbReference>
<keyword evidence="6" id="KW-0812">Transmembrane</keyword>
<evidence type="ECO:0000256" key="7">
    <source>
        <dbReference type="ARBA" id="ARBA00022741"/>
    </source>
</evidence>
<dbReference type="Gene3D" id="3.30.565.10">
    <property type="entry name" value="Histidine kinase-like ATPase, C-terminal domain"/>
    <property type="match status" value="1"/>
</dbReference>
<evidence type="ECO:0000256" key="9">
    <source>
        <dbReference type="ARBA" id="ARBA00022840"/>
    </source>
</evidence>
<evidence type="ECO:0000256" key="5">
    <source>
        <dbReference type="ARBA" id="ARBA00022679"/>
    </source>
</evidence>
<keyword evidence="12" id="KW-0472">Membrane</keyword>
<evidence type="ECO:0000256" key="6">
    <source>
        <dbReference type="ARBA" id="ARBA00022692"/>
    </source>
</evidence>
<dbReference type="InterPro" id="IPR050351">
    <property type="entry name" value="BphY/WalK/GraS-like"/>
</dbReference>
<dbReference type="Gene3D" id="1.10.287.130">
    <property type="match status" value="1"/>
</dbReference>
<evidence type="ECO:0000256" key="12">
    <source>
        <dbReference type="ARBA" id="ARBA00023136"/>
    </source>
</evidence>
<dbReference type="EMBL" id="JAQNDM010000002">
    <property type="protein sequence ID" value="MDC0711673.1"/>
    <property type="molecule type" value="Genomic_DNA"/>
</dbReference>
<dbReference type="SUPFAM" id="SSF55785">
    <property type="entry name" value="PYP-like sensor domain (PAS domain)"/>
    <property type="match status" value="1"/>
</dbReference>
<dbReference type="Pfam" id="PF08447">
    <property type="entry name" value="PAS_3"/>
    <property type="match status" value="1"/>
</dbReference>
<organism evidence="16 17">
    <name type="scientific">Stigmatella ashevillensis</name>
    <dbReference type="NCBI Taxonomy" id="2995309"/>
    <lineage>
        <taxon>Bacteria</taxon>
        <taxon>Pseudomonadati</taxon>
        <taxon>Myxococcota</taxon>
        <taxon>Myxococcia</taxon>
        <taxon>Myxococcales</taxon>
        <taxon>Cystobacterineae</taxon>
        <taxon>Archangiaceae</taxon>
        <taxon>Stigmatella</taxon>
    </lineage>
</organism>
<dbReference type="CDD" id="cd00082">
    <property type="entry name" value="HisKA"/>
    <property type="match status" value="1"/>
</dbReference>
<dbReference type="InterPro" id="IPR029016">
    <property type="entry name" value="GAF-like_dom_sf"/>
</dbReference>
<dbReference type="InterPro" id="IPR036890">
    <property type="entry name" value="HATPase_C_sf"/>
</dbReference>
<dbReference type="RefSeq" id="WP_272141655.1">
    <property type="nucleotide sequence ID" value="NZ_JAQNDM010000002.1"/>
</dbReference>
<dbReference type="InterPro" id="IPR005467">
    <property type="entry name" value="His_kinase_dom"/>
</dbReference>
<comment type="caution">
    <text evidence="16">The sequence shown here is derived from an EMBL/GenBank/DDBJ whole genome shotgun (WGS) entry which is preliminary data.</text>
</comment>
<name>A0ABT5DEY5_9BACT</name>
<dbReference type="SUPFAM" id="SSF55874">
    <property type="entry name" value="ATPase domain of HSP90 chaperone/DNA topoisomerase II/histidine kinase"/>
    <property type="match status" value="1"/>
</dbReference>
<dbReference type="SMART" id="SM00388">
    <property type="entry name" value="HisKA"/>
    <property type="match status" value="1"/>
</dbReference>
<keyword evidence="17" id="KW-1185">Reference proteome</keyword>
<keyword evidence="8" id="KW-0418">Kinase</keyword>
<dbReference type="Pfam" id="PF00512">
    <property type="entry name" value="HisKA"/>
    <property type="match status" value="1"/>
</dbReference>
<keyword evidence="10" id="KW-1133">Transmembrane helix</keyword>
<dbReference type="Pfam" id="PF01590">
    <property type="entry name" value="GAF"/>
    <property type="match status" value="1"/>
</dbReference>
<proteinExistence type="predicted"/>
<evidence type="ECO:0000256" key="13">
    <source>
        <dbReference type="SAM" id="MobiDB-lite"/>
    </source>
</evidence>
<comment type="subcellular location">
    <subcellularLocation>
        <location evidence="2">Membrane</location>
        <topology evidence="2">Multi-pass membrane protein</topology>
    </subcellularLocation>
</comment>
<dbReference type="CDD" id="cd00130">
    <property type="entry name" value="PAS"/>
    <property type="match status" value="1"/>
</dbReference>
<evidence type="ECO:0000256" key="1">
    <source>
        <dbReference type="ARBA" id="ARBA00000085"/>
    </source>
</evidence>
<dbReference type="Gene3D" id="3.30.450.40">
    <property type="match status" value="1"/>
</dbReference>
<evidence type="ECO:0000313" key="16">
    <source>
        <dbReference type="EMBL" id="MDC0711673.1"/>
    </source>
</evidence>
<dbReference type="PROSITE" id="PS50109">
    <property type="entry name" value="HIS_KIN"/>
    <property type="match status" value="1"/>
</dbReference>
<feature type="domain" description="Histidine kinase" evidence="14">
    <location>
        <begin position="484"/>
        <end position="703"/>
    </location>
</feature>
<dbReference type="InterPro" id="IPR003661">
    <property type="entry name" value="HisK_dim/P_dom"/>
</dbReference>
<evidence type="ECO:0000256" key="2">
    <source>
        <dbReference type="ARBA" id="ARBA00004141"/>
    </source>
</evidence>
<feature type="region of interest" description="Disordered" evidence="13">
    <location>
        <begin position="1"/>
        <end position="54"/>
    </location>
</feature>
<feature type="domain" description="PAS" evidence="15">
    <location>
        <begin position="353"/>
        <end position="424"/>
    </location>
</feature>
<evidence type="ECO:0000256" key="11">
    <source>
        <dbReference type="ARBA" id="ARBA00023012"/>
    </source>
</evidence>
<dbReference type="InterPro" id="IPR036097">
    <property type="entry name" value="HisK_dim/P_sf"/>
</dbReference>
<dbReference type="NCBIfam" id="TIGR00229">
    <property type="entry name" value="sensory_box"/>
    <property type="match status" value="1"/>
</dbReference>
<dbReference type="PROSITE" id="PS50112">
    <property type="entry name" value="PAS"/>
    <property type="match status" value="1"/>
</dbReference>
<dbReference type="InterPro" id="IPR003018">
    <property type="entry name" value="GAF"/>
</dbReference>
<dbReference type="PANTHER" id="PTHR42878">
    <property type="entry name" value="TWO-COMPONENT HISTIDINE KINASE"/>
    <property type="match status" value="1"/>
</dbReference>
<evidence type="ECO:0000259" key="14">
    <source>
        <dbReference type="PROSITE" id="PS50109"/>
    </source>
</evidence>
<accession>A0ABT5DEY5</accession>
<dbReference type="Proteomes" id="UP001221838">
    <property type="component" value="Unassembled WGS sequence"/>
</dbReference>
<dbReference type="SMART" id="SM00065">
    <property type="entry name" value="GAF"/>
    <property type="match status" value="1"/>
</dbReference>
<keyword evidence="5" id="KW-0808">Transferase</keyword>
<evidence type="ECO:0000259" key="15">
    <source>
        <dbReference type="PROSITE" id="PS50112"/>
    </source>
</evidence>
<comment type="catalytic activity">
    <reaction evidence="1">
        <text>ATP + protein L-histidine = ADP + protein N-phospho-L-histidine.</text>
        <dbReference type="EC" id="2.7.13.3"/>
    </reaction>
</comment>
<keyword evidence="4" id="KW-0597">Phosphoprotein</keyword>
<dbReference type="PANTHER" id="PTHR42878:SF7">
    <property type="entry name" value="SENSOR HISTIDINE KINASE GLRK"/>
    <property type="match status" value="1"/>
</dbReference>
<dbReference type="SMART" id="SM00387">
    <property type="entry name" value="HATPase_c"/>
    <property type="match status" value="1"/>
</dbReference>
<sequence length="707" mass="76148">MSSRKSQTSIPTVRSDDPSSRKSQTGLPAVRPDEGGRRSSAGTPTVRPDDSPQRLGEIQGEAAAVADRGDVEQLKQLLTARAQELTGASGAVLATLEQGELVGRVATGSLARTVGEKLGLDLNPGGAASKARLVWRVDDTEADARVEREACRKLGARALVVASLACGERLLAVLVVVSPRAGAFGEAEERGLALVARGGGPLLAHAEAAKAATEREAELKTLRALLRRREAELDGVLQSVEGSAYVLSENSPLRANRAALEMLGADGAASMPAGRVALLERLQPRAPETQERVAADEEPLARALAGAATTRELLVRHAKAGGDVLARIAAVPVRVDGAVVGTVVVQSDVGAERKEQFLTLVERSSECIGITSLSGQPMYLNPAGQEMLGFESPEAFRSASVMDTYLAEDRELARTAFRAVRERGSWEGELRLRHRRTGEAIPVRHHLFTLAHRETGRPVALGAVTRDLREQKRAEAVRERLMDIVGNELRAPLSAITMAASTLLRRGTLSEADTKAAGRISQGAERMGRTVGQVLDFTRTYLGAGLVLLRSRVDLDMVTQDVVAAVELEHPDRLVRYVKRGDARGIWDRERLVELLSTLLGYSLRTGPVDRPVDVRLLAEGMEVVLEVRREGEAIPAEVLSEMFNPFFYPPQAQLVGDEVTREHLGLGLFITREITRAHGGHMEVSSSDQEGTLFQVYLPRGPVGAR</sequence>
<keyword evidence="7" id="KW-0547">Nucleotide-binding</keyword>
<dbReference type="InterPro" id="IPR035965">
    <property type="entry name" value="PAS-like_dom_sf"/>
</dbReference>
<dbReference type="EC" id="2.7.13.3" evidence="3"/>
<dbReference type="CDD" id="cd00075">
    <property type="entry name" value="HATPase"/>
    <property type="match status" value="1"/>
</dbReference>
<dbReference type="InterPro" id="IPR000014">
    <property type="entry name" value="PAS"/>
</dbReference>
<dbReference type="InterPro" id="IPR003594">
    <property type="entry name" value="HATPase_dom"/>
</dbReference>
<evidence type="ECO:0000256" key="3">
    <source>
        <dbReference type="ARBA" id="ARBA00012438"/>
    </source>
</evidence>
<evidence type="ECO:0000256" key="8">
    <source>
        <dbReference type="ARBA" id="ARBA00022777"/>
    </source>
</evidence>
<protein>
    <recommendedName>
        <fullName evidence="3">histidine kinase</fullName>
        <ecNumber evidence="3">2.7.13.3</ecNumber>
    </recommendedName>
</protein>
<feature type="compositionally biased region" description="Polar residues" evidence="13">
    <location>
        <begin position="1"/>
        <end position="12"/>
    </location>
</feature>
<keyword evidence="11" id="KW-0902">Two-component regulatory system</keyword>
<dbReference type="InterPro" id="IPR004358">
    <property type="entry name" value="Sig_transdc_His_kin-like_C"/>
</dbReference>
<reference evidence="16 17" key="1">
    <citation type="submission" date="2022-11" db="EMBL/GenBank/DDBJ databases">
        <title>Minimal conservation of predation-associated metabolite biosynthetic gene clusters underscores biosynthetic potential of Myxococcota including descriptions for ten novel species: Archangium lansinium sp. nov., Myxococcus landrumus sp. nov., Nannocystis bai.</title>
        <authorList>
            <person name="Ahearne A."/>
            <person name="Stevens C."/>
            <person name="Dowd S."/>
        </authorList>
    </citation>
    <scope>NUCLEOTIDE SEQUENCE [LARGE SCALE GENOMIC DNA]</scope>
    <source>
        <strain evidence="16 17">NCWAL01</strain>
    </source>
</reference>
<dbReference type="PRINTS" id="PR00344">
    <property type="entry name" value="BCTRLSENSOR"/>
</dbReference>
<keyword evidence="9 16" id="KW-0067">ATP-binding</keyword>
<evidence type="ECO:0000256" key="4">
    <source>
        <dbReference type="ARBA" id="ARBA00022553"/>
    </source>
</evidence>
<dbReference type="InterPro" id="IPR013655">
    <property type="entry name" value="PAS_fold_3"/>
</dbReference>
<dbReference type="Pfam" id="PF02518">
    <property type="entry name" value="HATPase_c"/>
    <property type="match status" value="1"/>
</dbReference>